<sequence>MTEQIIPARGSFLNKIIPCRYILAVLGSIALAIIYGLKVNLSVAIVGMVNHTALALQENKLPKNGSIALDSDVVCIFNDTDTTNSSGPATVEDGPFTWSSTLQGMILSSYFWGYIVAQVPGGRIAELISAKWVMFFSVAINVVCTILTPLAAKWHYVAMIAMRIGEGIGGGVTFPAMHVMLAHWAPPAERSVMSSIVYSGSALGTVISMLLAGVIAGSLGWEAVFYIMGGLSALWLLLWIVLIADSPEKLSLISEEERHLIVGALNAEAGGNKKEEHPAVPWKSIFLSTAFWAILVAHTCSNWGWYMVLIELPLYMKMILKFKIAENAVLTAVPFLCMWLFSILLSKTLDTMRSKHLISTTFARKTATLIASIIPTICFVTLCYIGCQRSLSVFLMTLAVMSIGGMYCGFLSNHIDIAPNYAGTLMAITNTVATLPGIIVPVFVGGLTSHASRSNNEIVENHLLGYRGIVLDRNSNIRPVWIWRSAKMEQSKYQAECRNSTAQVAPISRFCEARIRSHEEHLK</sequence>
<protein>
    <submittedName>
        <fullName evidence="9">Membrane transporter</fullName>
    </submittedName>
</protein>
<dbReference type="CDD" id="cd17318">
    <property type="entry name" value="MFS_SLC17"/>
    <property type="match status" value="1"/>
</dbReference>
<name>A0A0T6AZQ5_9SCAR</name>
<feature type="transmembrane region" description="Helical" evidence="7">
    <location>
        <begin position="327"/>
        <end position="346"/>
    </location>
</feature>
<dbReference type="PANTHER" id="PTHR11662">
    <property type="entry name" value="SOLUTE CARRIER FAMILY 17"/>
    <property type="match status" value="1"/>
</dbReference>
<feature type="transmembrane region" description="Helical" evidence="7">
    <location>
        <begin position="132"/>
        <end position="152"/>
    </location>
</feature>
<keyword evidence="3 7" id="KW-0812">Transmembrane</keyword>
<dbReference type="InterPro" id="IPR036259">
    <property type="entry name" value="MFS_trans_sf"/>
</dbReference>
<dbReference type="InterPro" id="IPR020846">
    <property type="entry name" value="MFS_dom"/>
</dbReference>
<organism evidence="9 10">
    <name type="scientific">Oryctes borbonicus</name>
    <dbReference type="NCBI Taxonomy" id="1629725"/>
    <lineage>
        <taxon>Eukaryota</taxon>
        <taxon>Metazoa</taxon>
        <taxon>Ecdysozoa</taxon>
        <taxon>Arthropoda</taxon>
        <taxon>Hexapoda</taxon>
        <taxon>Insecta</taxon>
        <taxon>Pterygota</taxon>
        <taxon>Neoptera</taxon>
        <taxon>Endopterygota</taxon>
        <taxon>Coleoptera</taxon>
        <taxon>Polyphaga</taxon>
        <taxon>Scarabaeiformia</taxon>
        <taxon>Scarabaeidae</taxon>
        <taxon>Dynastinae</taxon>
        <taxon>Oryctes</taxon>
    </lineage>
</organism>
<evidence type="ECO:0000256" key="6">
    <source>
        <dbReference type="ARBA" id="ARBA00023136"/>
    </source>
</evidence>
<keyword evidence="10" id="KW-1185">Reference proteome</keyword>
<proteinExistence type="predicted"/>
<evidence type="ECO:0000256" key="5">
    <source>
        <dbReference type="ARBA" id="ARBA00022989"/>
    </source>
</evidence>
<gene>
    <name evidence="9" type="ORF">AMK59_8122</name>
</gene>
<dbReference type="PROSITE" id="PS50850">
    <property type="entry name" value="MFS"/>
    <property type="match status" value="1"/>
</dbReference>
<evidence type="ECO:0000313" key="10">
    <source>
        <dbReference type="Proteomes" id="UP000051574"/>
    </source>
</evidence>
<feature type="transmembrane region" description="Helical" evidence="7">
    <location>
        <begin position="393"/>
        <end position="415"/>
    </location>
</feature>
<dbReference type="Pfam" id="PF07690">
    <property type="entry name" value="MFS_1"/>
    <property type="match status" value="1"/>
</dbReference>
<evidence type="ECO:0000313" key="9">
    <source>
        <dbReference type="EMBL" id="KRT80341.1"/>
    </source>
</evidence>
<dbReference type="GO" id="GO:0016020">
    <property type="term" value="C:membrane"/>
    <property type="evidence" value="ECO:0007669"/>
    <property type="project" value="UniProtKB-SubCell"/>
</dbReference>
<dbReference type="InterPro" id="IPR011701">
    <property type="entry name" value="MFS"/>
</dbReference>
<dbReference type="OrthoDB" id="2985014at2759"/>
<dbReference type="Proteomes" id="UP000051574">
    <property type="component" value="Unassembled WGS sequence"/>
</dbReference>
<evidence type="ECO:0000256" key="7">
    <source>
        <dbReference type="SAM" id="Phobius"/>
    </source>
</evidence>
<feature type="transmembrane region" description="Helical" evidence="7">
    <location>
        <begin position="196"/>
        <end position="216"/>
    </location>
</feature>
<dbReference type="InterPro" id="IPR050382">
    <property type="entry name" value="MFS_Na/Anion_cotransporter"/>
</dbReference>
<evidence type="ECO:0000256" key="2">
    <source>
        <dbReference type="ARBA" id="ARBA00022448"/>
    </source>
</evidence>
<comment type="subcellular location">
    <subcellularLocation>
        <location evidence="1">Membrane</location>
        <topology evidence="1">Multi-pass membrane protein</topology>
    </subcellularLocation>
</comment>
<feature type="transmembrane region" description="Helical" evidence="7">
    <location>
        <begin position="164"/>
        <end position="184"/>
    </location>
</feature>
<feature type="transmembrane region" description="Helical" evidence="7">
    <location>
        <begin position="421"/>
        <end position="444"/>
    </location>
</feature>
<dbReference type="GO" id="GO:0006820">
    <property type="term" value="P:monoatomic anion transport"/>
    <property type="evidence" value="ECO:0007669"/>
    <property type="project" value="TreeGrafter"/>
</dbReference>
<dbReference type="AlphaFoldDB" id="A0A0T6AZQ5"/>
<feature type="transmembrane region" description="Helical" evidence="7">
    <location>
        <begin position="223"/>
        <end position="244"/>
    </location>
</feature>
<keyword evidence="4" id="KW-0769">Symport</keyword>
<dbReference type="PANTHER" id="PTHR11662:SF457">
    <property type="entry name" value="MAJOR FACILITATOR SUPERFAMILY TRANSPORTER 3"/>
    <property type="match status" value="1"/>
</dbReference>
<keyword evidence="2" id="KW-0813">Transport</keyword>
<dbReference type="SUPFAM" id="SSF103473">
    <property type="entry name" value="MFS general substrate transporter"/>
    <property type="match status" value="1"/>
</dbReference>
<evidence type="ECO:0000256" key="4">
    <source>
        <dbReference type="ARBA" id="ARBA00022847"/>
    </source>
</evidence>
<feature type="domain" description="Major facilitator superfamily (MFS) profile" evidence="8">
    <location>
        <begin position="28"/>
        <end position="523"/>
    </location>
</feature>
<keyword evidence="5 7" id="KW-1133">Transmembrane helix</keyword>
<comment type="caution">
    <text evidence="9">The sequence shown here is derived from an EMBL/GenBank/DDBJ whole genome shotgun (WGS) entry which is preliminary data.</text>
</comment>
<accession>A0A0T6AZQ5</accession>
<dbReference type="GO" id="GO:0015293">
    <property type="term" value="F:symporter activity"/>
    <property type="evidence" value="ECO:0007669"/>
    <property type="project" value="UniProtKB-KW"/>
</dbReference>
<dbReference type="EMBL" id="LJIG01022482">
    <property type="protein sequence ID" value="KRT80341.1"/>
    <property type="molecule type" value="Genomic_DNA"/>
</dbReference>
<evidence type="ECO:0000256" key="1">
    <source>
        <dbReference type="ARBA" id="ARBA00004141"/>
    </source>
</evidence>
<dbReference type="Gene3D" id="1.20.1250.20">
    <property type="entry name" value="MFS general substrate transporter like domains"/>
    <property type="match status" value="2"/>
</dbReference>
<dbReference type="FunFam" id="1.20.1250.20:FF:000003">
    <property type="entry name" value="Solute carrier family 17 member 3"/>
    <property type="match status" value="1"/>
</dbReference>
<evidence type="ECO:0000259" key="8">
    <source>
        <dbReference type="PROSITE" id="PS50850"/>
    </source>
</evidence>
<evidence type="ECO:0000256" key="3">
    <source>
        <dbReference type="ARBA" id="ARBA00022692"/>
    </source>
</evidence>
<keyword evidence="6 7" id="KW-0472">Membrane</keyword>
<feature type="transmembrane region" description="Helical" evidence="7">
    <location>
        <begin position="366"/>
        <end position="386"/>
    </location>
</feature>
<feature type="transmembrane region" description="Helical" evidence="7">
    <location>
        <begin position="21"/>
        <end position="49"/>
    </location>
</feature>
<reference evidence="9 10" key="1">
    <citation type="submission" date="2015-09" db="EMBL/GenBank/DDBJ databases">
        <title>Draft genome of the scarab beetle Oryctes borbonicus.</title>
        <authorList>
            <person name="Meyer J.M."/>
            <person name="Markov G.V."/>
            <person name="Baskaran P."/>
            <person name="Herrmann M."/>
            <person name="Sommer R.J."/>
            <person name="Roedelsperger C."/>
        </authorList>
    </citation>
    <scope>NUCLEOTIDE SEQUENCE [LARGE SCALE GENOMIC DNA]</scope>
    <source>
        <strain evidence="9">OB123</strain>
        <tissue evidence="9">Whole animal</tissue>
    </source>
</reference>